<dbReference type="KEGG" id="cfi:Celf_1979"/>
<organism evidence="3 4">
    <name type="scientific">Cellulomonas fimi (strain ATCC 484 / DSM 20113 / JCM 1341 / CCUG 24087 / LMG 16345 / NBRC 15513 / NCIMB 8980 / NCTC 7547 / NRS-133)</name>
    <dbReference type="NCBI Taxonomy" id="590998"/>
    <lineage>
        <taxon>Bacteria</taxon>
        <taxon>Bacillati</taxon>
        <taxon>Actinomycetota</taxon>
        <taxon>Actinomycetes</taxon>
        <taxon>Micrococcales</taxon>
        <taxon>Cellulomonadaceae</taxon>
        <taxon>Cellulomonas</taxon>
    </lineage>
</organism>
<dbReference type="AlphaFoldDB" id="F4H062"/>
<evidence type="ECO:0000256" key="1">
    <source>
        <dbReference type="SAM" id="MobiDB-lite"/>
    </source>
</evidence>
<feature type="domain" description="PH" evidence="2">
    <location>
        <begin position="36"/>
        <end position="160"/>
    </location>
</feature>
<dbReference type="EMBL" id="CP002666">
    <property type="protein sequence ID" value="AEE46109.1"/>
    <property type="molecule type" value="Genomic_DNA"/>
</dbReference>
<gene>
    <name evidence="3" type="ordered locus">Celf_1979</name>
</gene>
<proteinExistence type="predicted"/>
<dbReference type="RefSeq" id="WP_013771135.1">
    <property type="nucleotide sequence ID" value="NC_015514.1"/>
</dbReference>
<dbReference type="Pfam" id="PF25362">
    <property type="entry name" value="bPH_11"/>
    <property type="match status" value="1"/>
</dbReference>
<evidence type="ECO:0000259" key="2">
    <source>
        <dbReference type="Pfam" id="PF25362"/>
    </source>
</evidence>
<sequence length="194" mass="20119">MRPWVSVVVLVLVAVLALWGMRAGWLGRRRRTEGLVPQLPVAPDDLGPARFGPVEAVYVSTTRAGDWLDRVAAHDLGVRSPAQVSVHDAGVLVSRTGATDVFVPAPTLRGAGTAPGIAGKVVGKDGLVVLTWQPHPDDPRGLDTGLRTRHAADRPLLVAAAAALVDAPVDTTDHAPGATGPDVTPGTAGQEEKP</sequence>
<evidence type="ECO:0000313" key="4">
    <source>
        <dbReference type="Proteomes" id="UP000008460"/>
    </source>
</evidence>
<feature type="region of interest" description="Disordered" evidence="1">
    <location>
        <begin position="168"/>
        <end position="194"/>
    </location>
</feature>
<protein>
    <recommendedName>
        <fullName evidence="2">PH domain-containing protein</fullName>
    </recommendedName>
</protein>
<reference evidence="3 4" key="1">
    <citation type="submission" date="2011-04" db="EMBL/GenBank/DDBJ databases">
        <title>Complete sequence of Cellulomonas fimi ATCC 484.</title>
        <authorList>
            <consortium name="US DOE Joint Genome Institute"/>
            <person name="Lucas S."/>
            <person name="Han J."/>
            <person name="Lapidus A."/>
            <person name="Cheng J.-F."/>
            <person name="Goodwin L."/>
            <person name="Pitluck S."/>
            <person name="Peters L."/>
            <person name="Chertkov O."/>
            <person name="Detter J.C."/>
            <person name="Han C."/>
            <person name="Tapia R."/>
            <person name="Land M."/>
            <person name="Hauser L."/>
            <person name="Kyrpides N."/>
            <person name="Ivanova N."/>
            <person name="Ovchinnikova G."/>
            <person name="Pagani I."/>
            <person name="Mead D."/>
            <person name="Brumm P."/>
            <person name="Woyke T."/>
        </authorList>
    </citation>
    <scope>NUCLEOTIDE SEQUENCE [LARGE SCALE GENOMIC DNA]</scope>
    <source>
        <strain evidence="4">ATCC 484 / DSM 20113 / JCM 1341 / NBRC 15513 / NCIMB 8980 / NCTC 7547</strain>
    </source>
</reference>
<dbReference type="InterPro" id="IPR057446">
    <property type="entry name" value="PH_bac"/>
</dbReference>
<name>F4H062_CELFA</name>
<accession>F4H062</accession>
<keyword evidence="4" id="KW-1185">Reference proteome</keyword>
<dbReference type="HOGENOM" id="CLU_114150_1_0_11"/>
<dbReference type="STRING" id="590998.Celf_1979"/>
<evidence type="ECO:0000313" key="3">
    <source>
        <dbReference type="EMBL" id="AEE46109.1"/>
    </source>
</evidence>
<dbReference type="eggNOG" id="COG0505">
    <property type="taxonomic scope" value="Bacteria"/>
</dbReference>
<dbReference type="Proteomes" id="UP000008460">
    <property type="component" value="Chromosome"/>
</dbReference>